<proteinExistence type="predicted"/>
<feature type="domain" description="YdhG-like" evidence="1">
    <location>
        <begin position="17"/>
        <end position="111"/>
    </location>
</feature>
<sequence length="194" mass="22263">METKEKYDWNKNGQLPEELEVLKSIINKTELVETTKWGGIVYTINNKNVLGIGGFKDFFTIWFFKGVFLKDEAGILVNANEGVTKSLRQWRFTSKDEINEKLVLQYIHEAIAVEKAGLGIKPERKEAVIPERLQKELDASTDLAKAFAKFSPYKQKEFIEQIATAKQEKTVLARLEKIKPLILQGIGLNDKYRK</sequence>
<dbReference type="Proteomes" id="UP001597480">
    <property type="component" value="Unassembled WGS sequence"/>
</dbReference>
<gene>
    <name evidence="2" type="ORF">ACFSR3_16990</name>
</gene>
<keyword evidence="3" id="KW-1185">Reference proteome</keyword>
<protein>
    <submittedName>
        <fullName evidence="2">YdeI family protein</fullName>
    </submittedName>
</protein>
<evidence type="ECO:0000313" key="2">
    <source>
        <dbReference type="EMBL" id="MFD2603763.1"/>
    </source>
</evidence>
<dbReference type="SUPFAM" id="SSF159888">
    <property type="entry name" value="YdhG-like"/>
    <property type="match status" value="1"/>
</dbReference>
<dbReference type="InterPro" id="IPR014922">
    <property type="entry name" value="YdhG-like"/>
</dbReference>
<dbReference type="RefSeq" id="WP_379822717.1">
    <property type="nucleotide sequence ID" value="NZ_JBHUMD010000030.1"/>
</dbReference>
<name>A0ABW5NYV3_9FLAO</name>
<evidence type="ECO:0000313" key="3">
    <source>
        <dbReference type="Proteomes" id="UP001597480"/>
    </source>
</evidence>
<dbReference type="Pfam" id="PF13376">
    <property type="entry name" value="OmdA"/>
    <property type="match status" value="1"/>
</dbReference>
<accession>A0ABW5NYV3</accession>
<reference evidence="3" key="1">
    <citation type="journal article" date="2019" name="Int. J. Syst. Evol. Microbiol.">
        <title>The Global Catalogue of Microorganisms (GCM) 10K type strain sequencing project: providing services to taxonomists for standard genome sequencing and annotation.</title>
        <authorList>
            <consortium name="The Broad Institute Genomics Platform"/>
            <consortium name="The Broad Institute Genome Sequencing Center for Infectious Disease"/>
            <person name="Wu L."/>
            <person name="Ma J."/>
        </authorList>
    </citation>
    <scope>NUCLEOTIDE SEQUENCE [LARGE SCALE GENOMIC DNA]</scope>
    <source>
        <strain evidence="3">KCTC 42107</strain>
    </source>
</reference>
<evidence type="ECO:0000259" key="1">
    <source>
        <dbReference type="Pfam" id="PF08818"/>
    </source>
</evidence>
<comment type="caution">
    <text evidence="2">The sequence shown here is derived from an EMBL/GenBank/DDBJ whole genome shotgun (WGS) entry which is preliminary data.</text>
</comment>
<dbReference type="EMBL" id="JBHUMD010000030">
    <property type="protein sequence ID" value="MFD2603763.1"/>
    <property type="molecule type" value="Genomic_DNA"/>
</dbReference>
<organism evidence="2 3">
    <name type="scientific">Flavobacterium suzhouense</name>
    <dbReference type="NCBI Taxonomy" id="1529638"/>
    <lineage>
        <taxon>Bacteria</taxon>
        <taxon>Pseudomonadati</taxon>
        <taxon>Bacteroidota</taxon>
        <taxon>Flavobacteriia</taxon>
        <taxon>Flavobacteriales</taxon>
        <taxon>Flavobacteriaceae</taxon>
        <taxon>Flavobacterium</taxon>
    </lineage>
</organism>
<dbReference type="Pfam" id="PF08818">
    <property type="entry name" value="DUF1801"/>
    <property type="match status" value="1"/>
</dbReference>
<dbReference type="Gene3D" id="3.90.1150.200">
    <property type="match status" value="1"/>
</dbReference>